<dbReference type="PATRIC" id="fig|1239307.3.peg.1460"/>
<dbReference type="Pfam" id="PF16582">
    <property type="entry name" value="TPP_enzyme_M_2"/>
    <property type="match status" value="1"/>
</dbReference>
<dbReference type="GO" id="GO:0000287">
    <property type="term" value="F:magnesium ion binding"/>
    <property type="evidence" value="ECO:0007669"/>
    <property type="project" value="UniProtKB-UniRule"/>
</dbReference>
<dbReference type="InterPro" id="IPR029061">
    <property type="entry name" value="THDP-binding"/>
</dbReference>
<dbReference type="Pfam" id="PF02775">
    <property type="entry name" value="TPP_enzyme_C"/>
    <property type="match status" value="1"/>
</dbReference>
<dbReference type="GO" id="GO:0070204">
    <property type="term" value="F:2-succinyl-5-enolpyruvyl-6-hydroxy-3-cyclohexene-1-carboxylic-acid synthase activity"/>
    <property type="evidence" value="ECO:0007669"/>
    <property type="project" value="UniProtKB-UniRule"/>
</dbReference>
<keyword evidence="3 7" id="KW-0479">Metal-binding</keyword>
<evidence type="ECO:0000256" key="3">
    <source>
        <dbReference type="ARBA" id="ARBA00022723"/>
    </source>
</evidence>
<dbReference type="KEGG" id="sod:Sant_1357"/>
<dbReference type="SUPFAM" id="SSF52467">
    <property type="entry name" value="DHS-like NAD/FAD-binding domain"/>
    <property type="match status" value="1"/>
</dbReference>
<evidence type="ECO:0000256" key="5">
    <source>
        <dbReference type="ARBA" id="ARBA00023052"/>
    </source>
</evidence>
<feature type="domain" description="Thiamine pyrophosphate enzyme N-terminal TPP-binding" evidence="9">
    <location>
        <begin position="10"/>
        <end position="118"/>
    </location>
</feature>
<dbReference type="GO" id="GO:0030145">
    <property type="term" value="F:manganese ion binding"/>
    <property type="evidence" value="ECO:0007669"/>
    <property type="project" value="UniProtKB-UniRule"/>
</dbReference>
<dbReference type="CDD" id="cd02009">
    <property type="entry name" value="TPP_SHCHC_synthase"/>
    <property type="match status" value="1"/>
</dbReference>
<keyword evidence="1 7" id="KW-0474">Menaquinone biosynthesis</keyword>
<keyword evidence="6 7" id="KW-0464">Manganese</keyword>
<accession>W0HRG7</accession>
<dbReference type="SUPFAM" id="SSF52518">
    <property type="entry name" value="Thiamin diphosphate-binding fold (THDP-binding)"/>
    <property type="match status" value="2"/>
</dbReference>
<evidence type="ECO:0000256" key="2">
    <source>
        <dbReference type="ARBA" id="ARBA00022679"/>
    </source>
</evidence>
<sequence length="614" mass="65006">MSRIVFNRRWATLLLETLTRHGVGHVCIAPGSRSTPLTLAAAAHPRLTLHTHFDERGLGHLALGLAKASGQPVAVIVTSGTAAANLYPALIEASLTGERLVLLTADRPAELIDCGANQAIRQPGMFAGFAVRALDLPRPTPAIPARWLVSAVDALLDEVAHGGVHINCPFAEPLYGAQQEQADDWSQALGDWWQSEQPWLTAATSPVLRAEADWPDWRQRRGVVIAGRTGAAQGEAIARWARTLGWPLLGDVLSHTGQPLPHADLWLNASAAQEILARTELVVQFGSSLTGKRLLAWQADCPAQMLWLVDPLPGRRDPGHHRGRRIFADVAPWLARHPAVVNPPWAPALDDLAAAAARRVRQALLPAAAARSVVGVDPAYCAAGEGQRGAESVYPGASRGAIHAGSAGGAATASAAWETAPVCEARLAYGLPALLPAKGGVFLGNSLTVRLADALAQLPAGYPVWGNRGASGIDGLLATAAGVARATARPLLALLGDLSALYDVNSLALFRHCPAPVVILVVNNNGGQIFSLLPTPETVRQTYYVMPQQVDFRHAAALFGLDYQRPRDMGALRTALDTAWRRQPAAGAATLVELVVPAEQGASLLRELVAEMAR</sequence>
<comment type="cofactor">
    <cofactor evidence="7">
        <name>thiamine diphosphate</name>
        <dbReference type="ChEBI" id="CHEBI:58937"/>
    </cofactor>
    <text evidence="7">Binds 1 thiamine pyrophosphate per subunit.</text>
</comment>
<dbReference type="InterPro" id="IPR029035">
    <property type="entry name" value="DHS-like_NAD/FAD-binding_dom"/>
</dbReference>
<feature type="domain" description="Thiamine pyrophosphate enzyme TPP-binding" evidence="8">
    <location>
        <begin position="477"/>
        <end position="581"/>
    </location>
</feature>
<dbReference type="PANTHER" id="PTHR42916">
    <property type="entry name" value="2-SUCCINYL-5-ENOLPYRUVYL-6-HYDROXY-3-CYCLOHEXENE-1-CARBOXYLATE SYNTHASE"/>
    <property type="match status" value="1"/>
</dbReference>
<dbReference type="InterPro" id="IPR011766">
    <property type="entry name" value="TPP_enzyme_TPP-bd"/>
</dbReference>
<evidence type="ECO:0000259" key="8">
    <source>
        <dbReference type="Pfam" id="PF02775"/>
    </source>
</evidence>
<gene>
    <name evidence="11" type="primary">menH</name>
    <name evidence="7" type="synonym">menD</name>
    <name evidence="11" type="ORF">Sant_1357</name>
</gene>
<dbReference type="UniPathway" id="UPA00079"/>
<comment type="pathway">
    <text evidence="7">Quinol/quinone metabolism; menaquinone biosynthesis.</text>
</comment>
<evidence type="ECO:0000256" key="7">
    <source>
        <dbReference type="HAMAP-Rule" id="MF_01659"/>
    </source>
</evidence>
<evidence type="ECO:0000256" key="1">
    <source>
        <dbReference type="ARBA" id="ARBA00022428"/>
    </source>
</evidence>
<keyword evidence="5 7" id="KW-0786">Thiamine pyrophosphate</keyword>
<comment type="pathway">
    <text evidence="7">Quinol/quinone metabolism; 1,4-dihydroxy-2-naphthoate biosynthesis; 1,4-dihydroxy-2-naphthoate from chorismate: step 2/7.</text>
</comment>
<evidence type="ECO:0000256" key="6">
    <source>
        <dbReference type="ARBA" id="ARBA00023211"/>
    </source>
</evidence>
<dbReference type="HAMAP" id="MF_01659">
    <property type="entry name" value="MenD"/>
    <property type="match status" value="1"/>
</dbReference>
<keyword evidence="12" id="KW-1185">Reference proteome</keyword>
<dbReference type="UniPathway" id="UPA01057">
    <property type="reaction ID" value="UER00164"/>
</dbReference>
<dbReference type="PIRSF" id="PIRSF004983">
    <property type="entry name" value="MenD"/>
    <property type="match status" value="1"/>
</dbReference>
<protein>
    <recommendedName>
        <fullName evidence="7">2-succinyl-5-enolpyruvyl-6-hydroxy-3-cyclohexene-1-carboxylate synthase</fullName>
        <shortName evidence="7">SEPHCHC synthase</shortName>
        <ecNumber evidence="7">2.2.1.9</ecNumber>
    </recommendedName>
    <alternativeName>
        <fullName evidence="7">Menaquinone biosynthesis protein MenD</fullName>
    </alternativeName>
</protein>
<dbReference type="Pfam" id="PF02776">
    <property type="entry name" value="TPP_enzyme_N"/>
    <property type="match status" value="1"/>
</dbReference>
<evidence type="ECO:0000256" key="4">
    <source>
        <dbReference type="ARBA" id="ARBA00022842"/>
    </source>
</evidence>
<evidence type="ECO:0000313" key="11">
    <source>
        <dbReference type="EMBL" id="AHF76416.1"/>
    </source>
</evidence>
<dbReference type="RefSeq" id="WP_025421548.1">
    <property type="nucleotide sequence ID" value="NZ_CP006569.1"/>
</dbReference>
<evidence type="ECO:0000259" key="9">
    <source>
        <dbReference type="Pfam" id="PF02776"/>
    </source>
</evidence>
<dbReference type="GO" id="GO:0030976">
    <property type="term" value="F:thiamine pyrophosphate binding"/>
    <property type="evidence" value="ECO:0007669"/>
    <property type="project" value="UniProtKB-UniRule"/>
</dbReference>
<dbReference type="Proteomes" id="UP000019028">
    <property type="component" value="Chromosome"/>
</dbReference>
<comment type="subunit">
    <text evidence="7">Homodimer.</text>
</comment>
<comment type="function">
    <text evidence="7">Catalyzes the thiamine diphosphate-dependent decarboxylation of 2-oxoglutarate and the subsequent addition of the resulting succinic semialdehyde-thiamine pyrophosphate anion to isochorismate to yield 2-succinyl-5-enolpyruvyl-6-hydroxy-3-cyclohexene-1-carboxylate (SEPHCHC).</text>
</comment>
<dbReference type="InterPro" id="IPR004433">
    <property type="entry name" value="MenaQ_synth_MenD"/>
</dbReference>
<dbReference type="CDD" id="cd07037">
    <property type="entry name" value="TPP_PYR_MenD"/>
    <property type="match status" value="1"/>
</dbReference>
<dbReference type="GO" id="GO:0009234">
    <property type="term" value="P:menaquinone biosynthetic process"/>
    <property type="evidence" value="ECO:0007669"/>
    <property type="project" value="UniProtKB-UniRule"/>
</dbReference>
<proteinExistence type="inferred from homology"/>
<dbReference type="InterPro" id="IPR012001">
    <property type="entry name" value="Thiamin_PyroP_enz_TPP-bd_dom"/>
</dbReference>
<dbReference type="Gene3D" id="3.40.50.970">
    <property type="match status" value="2"/>
</dbReference>
<name>W0HRG7_9GAMM</name>
<reference evidence="11 12" key="1">
    <citation type="journal article" date="2014" name="Genome Biol. Evol.">
        <title>Genome degeneration and adaptation in a nascent stage of symbiosis.</title>
        <authorList>
            <person name="Oakeson K.F."/>
            <person name="Gil R."/>
            <person name="Clayton A.L."/>
            <person name="Dunn D.M."/>
            <person name="von Niederhausern A.C."/>
            <person name="Hamil C."/>
            <person name="Aoyagi A."/>
            <person name="Duval B."/>
            <person name="Baca A."/>
            <person name="Silva F.J."/>
            <person name="Vallier A."/>
            <person name="Jackson D.G."/>
            <person name="Latorre A."/>
            <person name="Weiss R.B."/>
            <person name="Heddi A."/>
            <person name="Moya A."/>
            <person name="Dale C."/>
        </authorList>
    </citation>
    <scope>NUCLEOTIDE SEQUENCE [LARGE SCALE GENOMIC DNA]</scope>
    <source>
        <strain evidence="11 12">HS1</strain>
    </source>
</reference>
<feature type="domain" description="Menaquinone biosynthesis protein MenD middle" evidence="10">
    <location>
        <begin position="184"/>
        <end position="363"/>
    </location>
</feature>
<dbReference type="AlphaFoldDB" id="W0HRG7"/>
<comment type="similarity">
    <text evidence="7">Belongs to the TPP enzyme family. MenD subfamily.</text>
</comment>
<dbReference type="InterPro" id="IPR032264">
    <property type="entry name" value="MenD_middle"/>
</dbReference>
<organism evidence="11 12">
    <name type="scientific">Sodalis praecaptivus</name>
    <dbReference type="NCBI Taxonomy" id="1239307"/>
    <lineage>
        <taxon>Bacteria</taxon>
        <taxon>Pseudomonadati</taxon>
        <taxon>Pseudomonadota</taxon>
        <taxon>Gammaproteobacteria</taxon>
        <taxon>Enterobacterales</taxon>
        <taxon>Bruguierivoracaceae</taxon>
        <taxon>Sodalis</taxon>
    </lineage>
</organism>
<keyword evidence="2 7" id="KW-0808">Transferase</keyword>
<keyword evidence="4 7" id="KW-0460">Magnesium</keyword>
<evidence type="ECO:0000313" key="12">
    <source>
        <dbReference type="Proteomes" id="UP000019028"/>
    </source>
</evidence>
<dbReference type="NCBIfam" id="TIGR00173">
    <property type="entry name" value="menD"/>
    <property type="match status" value="1"/>
</dbReference>
<comment type="cofactor">
    <cofactor evidence="7">
        <name>Mg(2+)</name>
        <dbReference type="ChEBI" id="CHEBI:18420"/>
    </cofactor>
    <cofactor evidence="7">
        <name>Mn(2+)</name>
        <dbReference type="ChEBI" id="CHEBI:29035"/>
    </cofactor>
</comment>
<comment type="catalytic activity">
    <reaction evidence="7">
        <text>isochorismate + 2-oxoglutarate + H(+) = 5-enolpyruvoyl-6-hydroxy-2-succinyl-cyclohex-3-ene-1-carboxylate + CO2</text>
        <dbReference type="Rhea" id="RHEA:25593"/>
        <dbReference type="ChEBI" id="CHEBI:15378"/>
        <dbReference type="ChEBI" id="CHEBI:16526"/>
        <dbReference type="ChEBI" id="CHEBI:16810"/>
        <dbReference type="ChEBI" id="CHEBI:29780"/>
        <dbReference type="ChEBI" id="CHEBI:58818"/>
        <dbReference type="EC" id="2.2.1.9"/>
    </reaction>
</comment>
<evidence type="ECO:0000259" key="10">
    <source>
        <dbReference type="Pfam" id="PF16582"/>
    </source>
</evidence>
<dbReference type="HOGENOM" id="CLU_006051_3_0_6"/>
<dbReference type="EMBL" id="CP006569">
    <property type="protein sequence ID" value="AHF76416.1"/>
    <property type="molecule type" value="Genomic_DNA"/>
</dbReference>
<dbReference type="PANTHER" id="PTHR42916:SF1">
    <property type="entry name" value="PROTEIN PHYLLO, CHLOROPLASTIC"/>
    <property type="match status" value="1"/>
</dbReference>
<dbReference type="EC" id="2.2.1.9" evidence="7"/>
<dbReference type="Gene3D" id="3.40.50.1220">
    <property type="entry name" value="TPP-binding domain"/>
    <property type="match status" value="1"/>
</dbReference>